<feature type="region of interest" description="Disordered" evidence="3">
    <location>
        <begin position="1"/>
        <end position="121"/>
    </location>
</feature>
<keyword evidence="4" id="KW-0812">Transmembrane</keyword>
<name>E2PY89_STRCL</name>
<evidence type="ECO:0000313" key="5">
    <source>
        <dbReference type="EMBL" id="EFG10265.1"/>
    </source>
</evidence>
<keyword evidence="4" id="KW-1133">Transmembrane helix</keyword>
<feature type="transmembrane region" description="Helical" evidence="4">
    <location>
        <begin position="122"/>
        <end position="144"/>
    </location>
</feature>
<dbReference type="PANTHER" id="PTHR37042:SF4">
    <property type="entry name" value="OUTER MEMBRANE PROTEIN RV1973"/>
    <property type="match status" value="1"/>
</dbReference>
<dbReference type="GeneID" id="93728382"/>
<sequence length="296" mass="30333">MSTTRHLLNRHRRRTASGAETAPPPAPGPAPAPAGRRDGAAPETGIPDPAGAGRDAPAAPDPSAGPVVHHGGTARDAAAPDSVPRGAVAPAPADPETETPYPAGPETAGRSRRRGLLGRGAGGSRGVAVLGALTVLLGGFAAYAGSRADAVRAEPATRNTALVDVGRTSELKGRITRAVESVFSYDFTDPERLDRAVREHLTGRAVARHRELLDTVRAEGPRQKLVLTTTVTHSGVERVDGDRARVLVFADQNSTSATAGKGRSRTASAAAMLALDAVRGDGGWRISGIDTFGGNA</sequence>
<evidence type="ECO:0000256" key="1">
    <source>
        <dbReference type="ARBA" id="ARBA00004370"/>
    </source>
</evidence>
<keyword evidence="2 4" id="KW-0472">Membrane</keyword>
<reference evidence="5 6" key="1">
    <citation type="journal article" date="2010" name="Genome Biol. Evol.">
        <title>The sequence of a 1.8-mb bacterial linear plasmid reveals a rich evolutionary reservoir of secondary metabolic pathways.</title>
        <authorList>
            <person name="Medema M.H."/>
            <person name="Trefzer A."/>
            <person name="Kovalchuk A."/>
            <person name="van den Berg M."/>
            <person name="Mueller U."/>
            <person name="Heijne W."/>
            <person name="Wu L."/>
            <person name="Alam M.T."/>
            <person name="Ronning C.M."/>
            <person name="Nierman W.C."/>
            <person name="Bovenberg R.A.L."/>
            <person name="Breitling R."/>
            <person name="Takano E."/>
        </authorList>
    </citation>
    <scope>NUCLEOTIDE SEQUENCE [LARGE SCALE GENOMIC DNA]</scope>
    <source>
        <strain evidence="6">ATCC 27064 / DSM 738 / JCM 4710 / NBRC 13307 / NCIMB 12785 / NRRL 3585 / VKM Ac-602</strain>
    </source>
</reference>
<proteinExistence type="predicted"/>
<dbReference type="Proteomes" id="UP000002357">
    <property type="component" value="Chromosome"/>
</dbReference>
<accession>E2PY89</accession>
<evidence type="ECO:0000256" key="3">
    <source>
        <dbReference type="SAM" id="MobiDB-lite"/>
    </source>
</evidence>
<dbReference type="KEGG" id="sclf:BB341_03025"/>
<protein>
    <submittedName>
        <fullName evidence="5">Putative integral membrane protein</fullName>
    </submittedName>
</protein>
<evidence type="ECO:0000313" key="6">
    <source>
        <dbReference type="Proteomes" id="UP000002357"/>
    </source>
</evidence>
<dbReference type="AlphaFoldDB" id="E2PY89"/>
<gene>
    <name evidence="5" type="ORF">SCLAV_5193</name>
</gene>
<keyword evidence="6" id="KW-1185">Reference proteome</keyword>
<dbReference type="eggNOG" id="ENOG5033YTN">
    <property type="taxonomic scope" value="Bacteria"/>
</dbReference>
<evidence type="ECO:0000256" key="4">
    <source>
        <dbReference type="SAM" id="Phobius"/>
    </source>
</evidence>
<dbReference type="OrthoDB" id="5192320at2"/>
<dbReference type="EMBL" id="CM000913">
    <property type="protein sequence ID" value="EFG10265.1"/>
    <property type="molecule type" value="Genomic_DNA"/>
</dbReference>
<dbReference type="PANTHER" id="PTHR37042">
    <property type="entry name" value="OUTER MEMBRANE PROTEIN RV1973"/>
    <property type="match status" value="1"/>
</dbReference>
<comment type="subcellular location">
    <subcellularLocation>
        <location evidence="1">Membrane</location>
    </subcellularLocation>
</comment>
<feature type="compositionally biased region" description="Pro residues" evidence="3">
    <location>
        <begin position="22"/>
        <end position="32"/>
    </location>
</feature>
<evidence type="ECO:0000256" key="2">
    <source>
        <dbReference type="ARBA" id="ARBA00023136"/>
    </source>
</evidence>
<dbReference type="STRING" id="1901.BB341_03025"/>
<feature type="compositionally biased region" description="Low complexity" evidence="3">
    <location>
        <begin position="47"/>
        <end position="66"/>
    </location>
</feature>
<dbReference type="RefSeq" id="WP_003962459.1">
    <property type="nucleotide sequence ID" value="NZ_CM000913.1"/>
</dbReference>
<dbReference type="GO" id="GO:0016020">
    <property type="term" value="C:membrane"/>
    <property type="evidence" value="ECO:0007669"/>
    <property type="project" value="UniProtKB-SubCell"/>
</dbReference>
<organism evidence="5 6">
    <name type="scientific">Streptomyces clavuligerus</name>
    <dbReference type="NCBI Taxonomy" id="1901"/>
    <lineage>
        <taxon>Bacteria</taxon>
        <taxon>Bacillati</taxon>
        <taxon>Actinomycetota</taxon>
        <taxon>Actinomycetes</taxon>
        <taxon>Kitasatosporales</taxon>
        <taxon>Streptomycetaceae</taxon>
        <taxon>Streptomyces</taxon>
    </lineage>
</organism>